<comment type="caution">
    <text evidence="1">The sequence shown here is derived from an EMBL/GenBank/DDBJ whole genome shotgun (WGS) entry which is preliminary data.</text>
</comment>
<reference evidence="1" key="1">
    <citation type="submission" date="2020-12" db="EMBL/GenBank/DDBJ databases">
        <title>Prauserella sp. ASG 168, a novel actinomycete isolated from cave rock.</title>
        <authorList>
            <person name="Suriyachadkun C."/>
        </authorList>
    </citation>
    <scope>NUCLEOTIDE SEQUENCE</scope>
    <source>
        <strain evidence="1">ASG 168</strain>
    </source>
</reference>
<sequence>MLTVTPPLAVDDSHVWVLVSGESGAVDAARLAHIPDSATFAALPVHVFNTAGLFPTYADTGEAVLGFRWATTTDIAAHVHLFTD</sequence>
<evidence type="ECO:0000313" key="1">
    <source>
        <dbReference type="EMBL" id="MBK1785978.1"/>
    </source>
</evidence>
<name>A0A934QVA5_9PSEU</name>
<organism evidence="1 2">
    <name type="scientific">Prauserella cavernicola</name>
    <dbReference type="NCBI Taxonomy" id="2800127"/>
    <lineage>
        <taxon>Bacteria</taxon>
        <taxon>Bacillati</taxon>
        <taxon>Actinomycetota</taxon>
        <taxon>Actinomycetes</taxon>
        <taxon>Pseudonocardiales</taxon>
        <taxon>Pseudonocardiaceae</taxon>
        <taxon>Prauserella</taxon>
    </lineage>
</organism>
<protein>
    <submittedName>
        <fullName evidence="1">Uncharacterized protein</fullName>
    </submittedName>
</protein>
<proteinExistence type="predicted"/>
<dbReference type="RefSeq" id="WP_200318972.1">
    <property type="nucleotide sequence ID" value="NZ_JAENJH010000003.1"/>
</dbReference>
<evidence type="ECO:0000313" key="2">
    <source>
        <dbReference type="Proteomes" id="UP000635245"/>
    </source>
</evidence>
<dbReference type="Proteomes" id="UP000635245">
    <property type="component" value="Unassembled WGS sequence"/>
</dbReference>
<dbReference type="EMBL" id="JAENJH010000003">
    <property type="protein sequence ID" value="MBK1785978.1"/>
    <property type="molecule type" value="Genomic_DNA"/>
</dbReference>
<accession>A0A934QVA5</accession>
<dbReference type="AlphaFoldDB" id="A0A934QVA5"/>
<keyword evidence="2" id="KW-1185">Reference proteome</keyword>
<gene>
    <name evidence="1" type="ORF">JHE00_16730</name>
</gene>